<reference evidence="4 5" key="1">
    <citation type="submission" date="2021-05" db="EMBL/GenBank/DDBJ databases">
        <title>Draft genomes of bacteria isolated from model marine particles.</title>
        <authorList>
            <person name="Datta M.S."/>
            <person name="Schwartzman J.A."/>
            <person name="Enke T.N."/>
            <person name="Saavedra J."/>
            <person name="Cermak N."/>
            <person name="Cordero O.X."/>
        </authorList>
    </citation>
    <scope>NUCLEOTIDE SEQUENCE [LARGE SCALE GENOMIC DNA]</scope>
    <source>
        <strain evidence="4 5">D2M19</strain>
    </source>
</reference>
<comment type="caution">
    <text evidence="4">The sequence shown here is derived from an EMBL/GenBank/DDBJ whole genome shotgun (WGS) entry which is preliminary data.</text>
</comment>
<keyword evidence="5" id="KW-1185">Reference proteome</keyword>
<evidence type="ECO:0000313" key="4">
    <source>
        <dbReference type="EMBL" id="MBU2874232.1"/>
    </source>
</evidence>
<dbReference type="Pfam" id="PF13598">
    <property type="entry name" value="DUF4139"/>
    <property type="match status" value="1"/>
</dbReference>
<dbReference type="Pfam" id="PF13600">
    <property type="entry name" value="DUF4140"/>
    <property type="match status" value="1"/>
</dbReference>
<dbReference type="InterPro" id="IPR037291">
    <property type="entry name" value="DUF4139"/>
</dbReference>
<feature type="domain" description="DUF4139" evidence="2">
    <location>
        <begin position="205"/>
        <end position="514"/>
    </location>
</feature>
<feature type="signal peptide" evidence="1">
    <location>
        <begin position="1"/>
        <end position="20"/>
    </location>
</feature>
<proteinExistence type="predicted"/>
<dbReference type="Proteomes" id="UP000753376">
    <property type="component" value="Unassembled WGS sequence"/>
</dbReference>
<feature type="domain" description="DUF4140" evidence="3">
    <location>
        <begin position="25"/>
        <end position="123"/>
    </location>
</feature>
<gene>
    <name evidence="4" type="ORF">KO508_09455</name>
</gene>
<dbReference type="PANTHER" id="PTHR31005">
    <property type="entry name" value="DUF4139 DOMAIN-CONTAINING PROTEIN"/>
    <property type="match status" value="1"/>
</dbReference>
<dbReference type="EMBL" id="JAHKPV010000017">
    <property type="protein sequence ID" value="MBU2874232.1"/>
    <property type="molecule type" value="Genomic_DNA"/>
</dbReference>
<protein>
    <submittedName>
        <fullName evidence="4">DUF4139 domain-containing protein</fullName>
    </submittedName>
</protein>
<evidence type="ECO:0000259" key="3">
    <source>
        <dbReference type="Pfam" id="PF13600"/>
    </source>
</evidence>
<dbReference type="RefSeq" id="WP_216008079.1">
    <property type="nucleotide sequence ID" value="NZ_JAHKPV010000017.1"/>
</dbReference>
<organism evidence="4 5">
    <name type="scientific">Marinobacter salexigens</name>
    <dbReference type="NCBI Taxonomy" id="1925763"/>
    <lineage>
        <taxon>Bacteria</taxon>
        <taxon>Pseudomonadati</taxon>
        <taxon>Pseudomonadota</taxon>
        <taxon>Gammaproteobacteria</taxon>
        <taxon>Pseudomonadales</taxon>
        <taxon>Marinobacteraceae</taxon>
        <taxon>Marinobacter</taxon>
    </lineage>
</organism>
<name>A0ABS6A8H0_9GAMM</name>
<keyword evidence="1" id="KW-0732">Signal</keyword>
<dbReference type="NCBIfam" id="TIGR02231">
    <property type="entry name" value="mucoidy inhibitor MuiA family protein"/>
    <property type="match status" value="1"/>
</dbReference>
<feature type="chain" id="PRO_5047527242" evidence="1">
    <location>
        <begin position="21"/>
        <end position="521"/>
    </location>
</feature>
<accession>A0ABS6A8H0</accession>
<dbReference type="InterPro" id="IPR011935">
    <property type="entry name" value="CHP02231"/>
</dbReference>
<evidence type="ECO:0000256" key="1">
    <source>
        <dbReference type="SAM" id="SignalP"/>
    </source>
</evidence>
<sequence>MTKHSLFAITIAMTPMLALAEITSATLYPSHAELTWEEREQVSSGAGILDIEGLPVSLQGQSLQVQLSGINGLKIQQVQVSRMEQAEFVADEARRIRKELAEVTLHIQEKEDSIQAWNQQVTLMSKAAESPHELSASELNDMAAALKNTTQSALGEIRAIRARVADDIALRDRLTRELSQVKQGAKATKQVRVRYQTPTSGELQVTLKFQTPEARWRSEYSARLKTELKNQSGGEVVLEHLAVVQQSTGMDWHDVDLRLATASAHRGTAMPPLYSWVVSPEQPQAFRSKASAPMADMQAESLMGVESAAVVERQSTFTQSYRLSQPVDVPSGNSGQRLTVAEHTIPVKVATWTAPVMDTTGYLHATGNFRSETPIPAGRLTLYRDGQSVGETQLQALTNGEELTLGFGVDEGVRVAVVNELERTGEEGVWKSENVQRRQNRFEITNHHSQAMQVRVFDRLPVSQKDILTVKPLEISEPVKRDIDDKKGVLAWDRQIPVGETLTLKSGFEIRVPEGTSLPRL</sequence>
<evidence type="ECO:0000313" key="5">
    <source>
        <dbReference type="Proteomes" id="UP000753376"/>
    </source>
</evidence>
<evidence type="ECO:0000259" key="2">
    <source>
        <dbReference type="Pfam" id="PF13598"/>
    </source>
</evidence>
<dbReference type="PANTHER" id="PTHR31005:SF8">
    <property type="entry name" value="DUF4139 DOMAIN-CONTAINING PROTEIN"/>
    <property type="match status" value="1"/>
</dbReference>
<dbReference type="InterPro" id="IPR025554">
    <property type="entry name" value="DUF4140"/>
</dbReference>